<evidence type="ECO:0000313" key="5">
    <source>
        <dbReference type="Proteomes" id="UP000468687"/>
    </source>
</evidence>
<comment type="caution">
    <text evidence="4">The sequence shown here is derived from an EMBL/GenBank/DDBJ whole genome shotgun (WGS) entry which is preliminary data.</text>
</comment>
<dbReference type="GO" id="GO:0016740">
    <property type="term" value="F:transferase activity"/>
    <property type="evidence" value="ECO:0007669"/>
    <property type="project" value="UniProtKB-KW"/>
</dbReference>
<dbReference type="RefSeq" id="WP_163773266.1">
    <property type="nucleotide sequence ID" value="NZ_JAAGXA010000011.1"/>
</dbReference>
<keyword evidence="5" id="KW-1185">Reference proteome</keyword>
<evidence type="ECO:0000313" key="4">
    <source>
        <dbReference type="EMBL" id="NEN79726.1"/>
    </source>
</evidence>
<dbReference type="Proteomes" id="UP000468687">
    <property type="component" value="Unassembled WGS sequence"/>
</dbReference>
<comment type="similarity">
    <text evidence="1">Belongs to the CoA-transferase III family.</text>
</comment>
<gene>
    <name evidence="4" type="ORF">G3T38_15740</name>
</gene>
<accession>A0A6P0HMA3</accession>
<proteinExistence type="inferred from homology"/>
<evidence type="ECO:0000256" key="1">
    <source>
        <dbReference type="ARBA" id="ARBA00008383"/>
    </source>
</evidence>
<evidence type="ECO:0000256" key="3">
    <source>
        <dbReference type="SAM" id="MobiDB-lite"/>
    </source>
</evidence>
<dbReference type="InterPro" id="IPR003673">
    <property type="entry name" value="CoA-Trfase_fam_III"/>
</dbReference>
<dbReference type="Pfam" id="PF02515">
    <property type="entry name" value="CoA_transf_3"/>
    <property type="match status" value="2"/>
</dbReference>
<name>A0A6P0HMA3_9ACTN</name>
<dbReference type="Gene3D" id="3.40.50.10540">
    <property type="entry name" value="Crotonobetainyl-coa:carnitine coa-transferase, domain 1"/>
    <property type="match status" value="2"/>
</dbReference>
<dbReference type="EMBL" id="JAAGXA010000011">
    <property type="protein sequence ID" value="NEN79726.1"/>
    <property type="molecule type" value="Genomic_DNA"/>
</dbReference>
<feature type="region of interest" description="Disordered" evidence="3">
    <location>
        <begin position="348"/>
        <end position="382"/>
    </location>
</feature>
<reference evidence="4 5" key="1">
    <citation type="journal article" date="2014" name="Int. J. Syst. Evol. Microbiol.">
        <title>Nocardioides zeae sp. nov., isolated from the stem of Zea mays.</title>
        <authorList>
            <person name="Glaeser S.P."/>
            <person name="McInroy J.A."/>
            <person name="Busse H.J."/>
            <person name="Kampfer P."/>
        </authorList>
    </citation>
    <scope>NUCLEOTIDE SEQUENCE [LARGE SCALE GENOMIC DNA]</scope>
    <source>
        <strain evidence="4 5">JCM 30728</strain>
    </source>
</reference>
<dbReference type="PANTHER" id="PTHR48228:SF6">
    <property type="entry name" value="L-CARNITINE COA-TRANSFERASE"/>
    <property type="match status" value="1"/>
</dbReference>
<organism evidence="4 5">
    <name type="scientific">Nocardioides zeae</name>
    <dbReference type="NCBI Taxonomy" id="1457234"/>
    <lineage>
        <taxon>Bacteria</taxon>
        <taxon>Bacillati</taxon>
        <taxon>Actinomycetota</taxon>
        <taxon>Actinomycetes</taxon>
        <taxon>Propionibacteriales</taxon>
        <taxon>Nocardioidaceae</taxon>
        <taxon>Nocardioides</taxon>
    </lineage>
</organism>
<dbReference type="InterPro" id="IPR050509">
    <property type="entry name" value="CoA-transferase_III"/>
</dbReference>
<sequence length="793" mass="84051">MLQAPEVRRAVLDDVVILEIGTGAAVGYAGKLLRDAGATVVLVEHDGASEVSEAAARDLDAYMHGGKRSVTTRTWDLAAEHPALVARADAVVCDDPRLLEVARSLRNACPDLVVVSISDYGSTAPPTPANEFTLQAEAGLTALHPTGDLPPVVTGVPLGDLASAIHAAIGVVAGMMSREAGGGAEAATAPVDADVSRYESLVSSLQFPWVFAQHEQHTPYAIPVAPVPGIEEAADGWVCVVCVTPQQWIDFRTMAGVPELASPRYDQLIDRQDLIDELTPLIRSYTRQHTVDELVRAGAAARVPIVPVSTSTSVRDLPPYAERGSFVTHPDGFVQPRPAHRVDGVVWEPMPRPHRGEADAADWGPRPARQRRSPGDPQRPLRGTRVVEMGSFQAGPLVTRALAELGADVVKLESVMRPDLLRFGGPLAGTPEAWELGASFTGTNWGKRSLTADLKDADGSEIVRRLIASSDIVVENFSPRVLDSIGLDAAGIEELRPGAVVLRLPAWGSEGSWRDVPGFTYSADAACGMSDLTGYADGPPTVTGTTIDPIAAASSTLVALAAVRRQVLSGHGAHVEIPLCDVAIQLTAAPVIASSRTAVPISRRGNDSVSAVPQGVYRSKDQRWVALSVTDEQQWSSLSALLSQDLRSASPVDAPGGTLAWRTDHRDLVDQAVRALVASSSAEDVLETLRAVGIPATELGTGLDVHQDPRLIARGRTMTLPHVLNGDVVHLRAPVRLSFDSGDLPRHSPLFGEHNHEVLGELGYSADEIARLEDAGKIGVSPFGLPTRRVAGT</sequence>
<dbReference type="AlphaFoldDB" id="A0A6P0HMA3"/>
<dbReference type="PANTHER" id="PTHR48228">
    <property type="entry name" value="SUCCINYL-COA--D-CITRAMALATE COA-TRANSFERASE"/>
    <property type="match status" value="1"/>
</dbReference>
<evidence type="ECO:0000256" key="2">
    <source>
        <dbReference type="ARBA" id="ARBA00022679"/>
    </source>
</evidence>
<keyword evidence="2 4" id="KW-0808">Transferase</keyword>
<dbReference type="InterPro" id="IPR023606">
    <property type="entry name" value="CoA-Trfase_III_dom_1_sf"/>
</dbReference>
<dbReference type="InterPro" id="IPR044855">
    <property type="entry name" value="CoA-Trfase_III_dom3_sf"/>
</dbReference>
<protein>
    <submittedName>
        <fullName evidence="4">CoA transferase</fullName>
    </submittedName>
</protein>
<dbReference type="Gene3D" id="3.30.1540.10">
    <property type="entry name" value="formyl-coa transferase, domain 3"/>
    <property type="match status" value="2"/>
</dbReference>
<dbReference type="SUPFAM" id="SSF89796">
    <property type="entry name" value="CoA-transferase family III (CaiB/BaiF)"/>
    <property type="match status" value="2"/>
</dbReference>